<dbReference type="STRING" id="333673.A0A3M0K381"/>
<feature type="region of interest" description="Disordered" evidence="1">
    <location>
        <begin position="121"/>
        <end position="147"/>
    </location>
</feature>
<reference evidence="2 3" key="1">
    <citation type="submission" date="2018-07" db="EMBL/GenBank/DDBJ databases">
        <title>A high quality draft genome assembly of the barn swallow (H. rustica rustica).</title>
        <authorList>
            <person name="Formenti G."/>
            <person name="Chiara M."/>
            <person name="Poveda L."/>
            <person name="Francoijs K.-J."/>
            <person name="Bonisoli-Alquati A."/>
            <person name="Canova L."/>
            <person name="Gianfranceschi L."/>
            <person name="Horner D.S."/>
            <person name="Saino N."/>
        </authorList>
    </citation>
    <scope>NUCLEOTIDE SEQUENCE [LARGE SCALE GENOMIC DNA]</scope>
    <source>
        <strain evidence="2">Chelidonia</strain>
        <tissue evidence="2">Blood</tissue>
    </source>
</reference>
<dbReference type="PANTHER" id="PTHR33332">
    <property type="entry name" value="REVERSE TRANSCRIPTASE DOMAIN-CONTAINING PROTEIN"/>
    <property type="match status" value="1"/>
</dbReference>
<dbReference type="Proteomes" id="UP000269221">
    <property type="component" value="Unassembled WGS sequence"/>
</dbReference>
<feature type="compositionally biased region" description="Polar residues" evidence="1">
    <location>
        <begin position="138"/>
        <end position="147"/>
    </location>
</feature>
<evidence type="ECO:0000256" key="1">
    <source>
        <dbReference type="SAM" id="MobiDB-lite"/>
    </source>
</evidence>
<sequence>MVKQLCPCSLWRITGIHPQPVEETCTRAASVPEPDRVGKAPVESLLERNSTEKDLGVLRENKLPMSQQCALVAKKDKRILGGIRKSIASHSKEMIMLLYSALVRPHLEYCVQFWDPQYQRDRGPRIGPVDGNKDDQQIDQLSYKETV</sequence>
<dbReference type="AlphaFoldDB" id="A0A3M0K381"/>
<comment type="caution">
    <text evidence="2">The sequence shown here is derived from an EMBL/GenBank/DDBJ whole genome shotgun (WGS) entry which is preliminary data.</text>
</comment>
<name>A0A3M0K381_HIRRU</name>
<dbReference type="OrthoDB" id="426210at2759"/>
<protein>
    <submittedName>
        <fullName evidence="2">Uncharacterized protein</fullName>
    </submittedName>
</protein>
<gene>
    <name evidence="2" type="ORF">DUI87_16321</name>
</gene>
<evidence type="ECO:0000313" key="3">
    <source>
        <dbReference type="Proteomes" id="UP000269221"/>
    </source>
</evidence>
<evidence type="ECO:0000313" key="2">
    <source>
        <dbReference type="EMBL" id="RMC06871.1"/>
    </source>
</evidence>
<keyword evidence="3" id="KW-1185">Reference proteome</keyword>
<proteinExistence type="predicted"/>
<organism evidence="2 3">
    <name type="scientific">Hirundo rustica rustica</name>
    <dbReference type="NCBI Taxonomy" id="333673"/>
    <lineage>
        <taxon>Eukaryota</taxon>
        <taxon>Metazoa</taxon>
        <taxon>Chordata</taxon>
        <taxon>Craniata</taxon>
        <taxon>Vertebrata</taxon>
        <taxon>Euteleostomi</taxon>
        <taxon>Archelosauria</taxon>
        <taxon>Archosauria</taxon>
        <taxon>Dinosauria</taxon>
        <taxon>Saurischia</taxon>
        <taxon>Theropoda</taxon>
        <taxon>Coelurosauria</taxon>
        <taxon>Aves</taxon>
        <taxon>Neognathae</taxon>
        <taxon>Neoaves</taxon>
        <taxon>Telluraves</taxon>
        <taxon>Australaves</taxon>
        <taxon>Passeriformes</taxon>
        <taxon>Sylvioidea</taxon>
        <taxon>Hirundinidae</taxon>
        <taxon>Hirundo</taxon>
    </lineage>
</organism>
<accession>A0A3M0K381</accession>
<dbReference type="EMBL" id="QRBI01000120">
    <property type="protein sequence ID" value="RMC06871.1"/>
    <property type="molecule type" value="Genomic_DNA"/>
</dbReference>